<keyword evidence="10" id="KW-1133">Transmembrane helix</keyword>
<evidence type="ECO:0000256" key="3">
    <source>
        <dbReference type="ARBA" id="ARBA00007658"/>
    </source>
</evidence>
<reference evidence="11" key="1">
    <citation type="journal article" date="2020" name="Stud. Mycol.">
        <title>101 Dothideomycetes genomes: a test case for predicting lifestyles and emergence of pathogens.</title>
        <authorList>
            <person name="Haridas S."/>
            <person name="Albert R."/>
            <person name="Binder M."/>
            <person name="Bloem J."/>
            <person name="Labutti K."/>
            <person name="Salamov A."/>
            <person name="Andreopoulos B."/>
            <person name="Baker S."/>
            <person name="Barry K."/>
            <person name="Bills G."/>
            <person name="Bluhm B."/>
            <person name="Cannon C."/>
            <person name="Castanera R."/>
            <person name="Culley D."/>
            <person name="Daum C."/>
            <person name="Ezra D."/>
            <person name="Gonzalez J."/>
            <person name="Henrissat B."/>
            <person name="Kuo A."/>
            <person name="Liang C."/>
            <person name="Lipzen A."/>
            <person name="Lutzoni F."/>
            <person name="Magnuson J."/>
            <person name="Mondo S."/>
            <person name="Nolan M."/>
            <person name="Ohm R."/>
            <person name="Pangilinan J."/>
            <person name="Park H.-J."/>
            <person name="Ramirez L."/>
            <person name="Alfaro M."/>
            <person name="Sun H."/>
            <person name="Tritt A."/>
            <person name="Yoshinaga Y."/>
            <person name="Zwiers L.-H."/>
            <person name="Turgeon B."/>
            <person name="Goodwin S."/>
            <person name="Spatafora J."/>
            <person name="Crous P."/>
            <person name="Grigoriev I."/>
        </authorList>
    </citation>
    <scope>NUCLEOTIDE SEQUENCE</scope>
    <source>
        <strain evidence="11">CBS 125425</strain>
    </source>
</reference>
<dbReference type="EMBL" id="ML996400">
    <property type="protein sequence ID" value="KAF2726724.1"/>
    <property type="molecule type" value="Genomic_DNA"/>
</dbReference>
<evidence type="ECO:0000256" key="4">
    <source>
        <dbReference type="ARBA" id="ARBA00022801"/>
    </source>
</evidence>
<keyword evidence="10" id="KW-0472">Membrane</keyword>
<comment type="cofactor">
    <cofactor evidence="1 7">
        <name>Ca(2+)</name>
        <dbReference type="ChEBI" id="CHEBI:29108"/>
    </cofactor>
</comment>
<feature type="binding site" evidence="7">
    <location>
        <position position="611"/>
    </location>
    <ligand>
        <name>Ca(2+)</name>
        <dbReference type="ChEBI" id="CHEBI:29108"/>
    </ligand>
</feature>
<evidence type="ECO:0000256" key="7">
    <source>
        <dbReference type="PIRSR" id="PIRSR601382-2"/>
    </source>
</evidence>
<dbReference type="InterPro" id="IPR036026">
    <property type="entry name" value="Seven-hairpin_glycosidases"/>
</dbReference>
<evidence type="ECO:0000256" key="2">
    <source>
        <dbReference type="ARBA" id="ARBA00004922"/>
    </source>
</evidence>
<dbReference type="InterPro" id="IPR001382">
    <property type="entry name" value="Glyco_hydro_47"/>
</dbReference>
<feature type="active site" evidence="6">
    <location>
        <position position="522"/>
    </location>
</feature>
<dbReference type="OrthoDB" id="8118055at2759"/>
<proteinExistence type="inferred from homology"/>
<gene>
    <name evidence="11" type="ORF">EJ04DRAFT_517674</name>
</gene>
<dbReference type="PRINTS" id="PR00747">
    <property type="entry name" value="GLYHDRLASE47"/>
</dbReference>
<feature type="active site" description="Proton donor" evidence="6">
    <location>
        <position position="204"/>
    </location>
</feature>
<evidence type="ECO:0000256" key="6">
    <source>
        <dbReference type="PIRSR" id="PIRSR601382-1"/>
    </source>
</evidence>
<feature type="active site" description="Proton donor" evidence="6">
    <location>
        <position position="460"/>
    </location>
</feature>
<dbReference type="Pfam" id="PF01532">
    <property type="entry name" value="Glyco_hydro_47"/>
    <property type="match status" value="1"/>
</dbReference>
<dbReference type="GO" id="GO:0036503">
    <property type="term" value="P:ERAD pathway"/>
    <property type="evidence" value="ECO:0007669"/>
    <property type="project" value="UniProtKB-ARBA"/>
</dbReference>
<keyword evidence="7" id="KW-0479">Metal-binding</keyword>
<dbReference type="GO" id="GO:0005975">
    <property type="term" value="P:carbohydrate metabolic process"/>
    <property type="evidence" value="ECO:0007669"/>
    <property type="project" value="InterPro"/>
</dbReference>
<dbReference type="GO" id="GO:0005783">
    <property type="term" value="C:endoplasmic reticulum"/>
    <property type="evidence" value="ECO:0007669"/>
    <property type="project" value="TreeGrafter"/>
</dbReference>
<dbReference type="EC" id="3.2.1.-" evidence="9"/>
<dbReference type="PANTHER" id="PTHR11742">
    <property type="entry name" value="MANNOSYL-OLIGOSACCHARIDE ALPHA-1,2-MANNOSIDASE-RELATED"/>
    <property type="match status" value="1"/>
</dbReference>
<dbReference type="Proteomes" id="UP000799444">
    <property type="component" value="Unassembled WGS sequence"/>
</dbReference>
<dbReference type="PANTHER" id="PTHR11742:SF29">
    <property type="entry name" value="ALPHA-1,2-MANNOSIDASE"/>
    <property type="match status" value="1"/>
</dbReference>
<protein>
    <recommendedName>
        <fullName evidence="9">alpha-1,2-Mannosidase</fullName>
        <ecNumber evidence="9">3.2.1.-</ecNumber>
    </recommendedName>
</protein>
<dbReference type="SUPFAM" id="SSF48225">
    <property type="entry name" value="Seven-hairpin glycosidases"/>
    <property type="match status" value="1"/>
</dbReference>
<dbReference type="AlphaFoldDB" id="A0A9P4QKR9"/>
<feature type="disulfide bond" evidence="8">
    <location>
        <begin position="417"/>
        <end position="446"/>
    </location>
</feature>
<dbReference type="GO" id="GO:0016020">
    <property type="term" value="C:membrane"/>
    <property type="evidence" value="ECO:0007669"/>
    <property type="project" value="InterPro"/>
</dbReference>
<accession>A0A9P4QKR9</accession>
<dbReference type="Gene3D" id="1.50.10.10">
    <property type="match status" value="1"/>
</dbReference>
<dbReference type="FunFam" id="1.50.10.10:FF:000037">
    <property type="entry name" value="alpha-1,2-Mannosidase"/>
    <property type="match status" value="1"/>
</dbReference>
<feature type="active site" evidence="6">
    <location>
        <position position="342"/>
    </location>
</feature>
<comment type="similarity">
    <text evidence="3 9">Belongs to the glycosyl hydrolase 47 family.</text>
</comment>
<keyword evidence="9" id="KW-0326">Glycosidase</keyword>
<evidence type="ECO:0000256" key="5">
    <source>
        <dbReference type="ARBA" id="ARBA00023157"/>
    </source>
</evidence>
<dbReference type="GO" id="GO:0005509">
    <property type="term" value="F:calcium ion binding"/>
    <property type="evidence" value="ECO:0007669"/>
    <property type="project" value="InterPro"/>
</dbReference>
<evidence type="ECO:0000256" key="8">
    <source>
        <dbReference type="PIRSR" id="PIRSR601382-3"/>
    </source>
</evidence>
<evidence type="ECO:0000313" key="11">
    <source>
        <dbReference type="EMBL" id="KAF2726724.1"/>
    </source>
</evidence>
<dbReference type="GO" id="GO:0004571">
    <property type="term" value="F:mannosyl-oligosaccharide 1,2-alpha-mannosidase activity"/>
    <property type="evidence" value="ECO:0007669"/>
    <property type="project" value="InterPro"/>
</dbReference>
<evidence type="ECO:0000313" key="12">
    <source>
        <dbReference type="Proteomes" id="UP000799444"/>
    </source>
</evidence>
<comment type="pathway">
    <text evidence="2">Protein modification; protein glycosylation.</text>
</comment>
<keyword evidence="5 8" id="KW-1015">Disulfide bond</keyword>
<evidence type="ECO:0000256" key="9">
    <source>
        <dbReference type="RuleBase" id="RU361193"/>
    </source>
</evidence>
<keyword evidence="7" id="KW-0106">Calcium</keyword>
<dbReference type="InterPro" id="IPR012341">
    <property type="entry name" value="6hp_glycosidase-like_sf"/>
</dbReference>
<evidence type="ECO:0000256" key="1">
    <source>
        <dbReference type="ARBA" id="ARBA00001913"/>
    </source>
</evidence>
<sequence>MERPRKIRLPRAGSTPLTRQHKRLLAYAFGFIALFSLWYVFAGKPIDRLDFPFEQHEAWMKDRSGVGTFVAKDSYDWRKAPFYNKVDSYTKLPVGRPNTLPPVQAEFPVETKAQRALRQQRRTAVRNEFERSWAAYKDRAWTHDELMPTTGQASDPFGGWGATLVDSLDALWMMGFKDDFYEAVGAVAKIDFGNSSIPGISVFETTIRYLGGLLSAYDLSHEKVLLEKSVQIGEMLYRAFDTPNNTPADRLYLEAVKLATSTGSPVEYSICLANFGSLTMEFTRLAQLTQEPKYYDAVARVTDILDRGQNTTRIPGLFPIWVNAREQSIAKDPTFTLGAMADSTYEYFPKMHALLGGREPVYQKLYQDSAPMIDKHLLYRPMLPDDQPGSDILFSGDIHISDASDVHVDAEMQHLTCFIGGFFALAGRLFQRSHDVDLGRKLTAGCIYAYKALPTGIMPEIFSSIACASRTSCPWNQTLYEAEVLRKAYGKDHADYEAAVTEQRLPPGFIQMRDKRYLLRPEAIESVFVLYRVTADRKYLDDAWDMFSAIRKYSRTRYANGQVFDVTDDEEPVVSPEDKMESFWLAETLKYFYLIFSPSDMVSLDEWVLNTEAHPFRRPVLRETVRGVGA</sequence>
<keyword evidence="10" id="KW-0812">Transmembrane</keyword>
<comment type="caution">
    <text evidence="11">The sequence shown here is derived from an EMBL/GenBank/DDBJ whole genome shotgun (WGS) entry which is preliminary data.</text>
</comment>
<dbReference type="InterPro" id="IPR050749">
    <property type="entry name" value="Glycosyl_Hydrolase_47"/>
</dbReference>
<evidence type="ECO:0000256" key="10">
    <source>
        <dbReference type="SAM" id="Phobius"/>
    </source>
</evidence>
<name>A0A9P4QKR9_9PLEO</name>
<organism evidence="11 12">
    <name type="scientific">Polyplosphaeria fusca</name>
    <dbReference type="NCBI Taxonomy" id="682080"/>
    <lineage>
        <taxon>Eukaryota</taxon>
        <taxon>Fungi</taxon>
        <taxon>Dikarya</taxon>
        <taxon>Ascomycota</taxon>
        <taxon>Pezizomycotina</taxon>
        <taxon>Dothideomycetes</taxon>
        <taxon>Pleosporomycetidae</taxon>
        <taxon>Pleosporales</taxon>
        <taxon>Tetraplosphaeriaceae</taxon>
        <taxon>Polyplosphaeria</taxon>
    </lineage>
</organism>
<feature type="transmembrane region" description="Helical" evidence="10">
    <location>
        <begin position="24"/>
        <end position="41"/>
    </location>
</feature>
<keyword evidence="12" id="KW-1185">Reference proteome</keyword>
<keyword evidence="4 9" id="KW-0378">Hydrolase</keyword>